<accession>A0AB33KFA1</accession>
<evidence type="ECO:0000256" key="1">
    <source>
        <dbReference type="SAM" id="Phobius"/>
    </source>
</evidence>
<evidence type="ECO:0000313" key="2">
    <source>
        <dbReference type="EMBL" id="BFP50125.1"/>
    </source>
</evidence>
<reference evidence="2" key="1">
    <citation type="submission" date="2024-07" db="EMBL/GenBank/DDBJ databases">
        <title>Complete genome sequences of cellulolytic bacteria, Kitasatospora sp. CMC57 and Streptomyces sp. CMC78, isolated from Japanese agricultural soil.</title>
        <authorList>
            <person name="Hashimoto T."/>
            <person name="Ito M."/>
            <person name="Iwamoto M."/>
            <person name="Fukahori D."/>
            <person name="Shoda T."/>
            <person name="Sakoda M."/>
            <person name="Morohoshi T."/>
            <person name="Mitsuboshi M."/>
            <person name="Nishizawa T."/>
        </authorList>
    </citation>
    <scope>NUCLEOTIDE SEQUENCE</scope>
    <source>
        <strain evidence="2">CMC57</strain>
        <plasmid evidence="2">pCMC57_01</plasmid>
    </source>
</reference>
<gene>
    <name evidence="2" type="ORF">KCMC57_64930</name>
</gene>
<dbReference type="RefSeq" id="WP_407992361.1">
    <property type="nucleotide sequence ID" value="NZ_AP035882.1"/>
</dbReference>
<proteinExistence type="predicted"/>
<feature type="transmembrane region" description="Helical" evidence="1">
    <location>
        <begin position="6"/>
        <end position="27"/>
    </location>
</feature>
<dbReference type="EMBL" id="AP035882">
    <property type="protein sequence ID" value="BFP50125.1"/>
    <property type="molecule type" value="Genomic_DNA"/>
</dbReference>
<evidence type="ECO:0008006" key="3">
    <source>
        <dbReference type="Google" id="ProtNLM"/>
    </source>
</evidence>
<keyword evidence="1" id="KW-0472">Membrane</keyword>
<sequence length="64" mass="6763">MSAPLGPWGLAALIAASFAVLALMVVLGAGRNSDPPWEPPETPPAPDQADINRQFADITKHIEE</sequence>
<dbReference type="AlphaFoldDB" id="A0AB33KFA1"/>
<keyword evidence="1" id="KW-0812">Transmembrane</keyword>
<keyword evidence="2" id="KW-0614">Plasmid</keyword>
<organism evidence="2">
    <name type="scientific">Kitasatospora sp. CMC57</name>
    <dbReference type="NCBI Taxonomy" id="3231513"/>
    <lineage>
        <taxon>Bacteria</taxon>
        <taxon>Bacillati</taxon>
        <taxon>Actinomycetota</taxon>
        <taxon>Actinomycetes</taxon>
        <taxon>Kitasatosporales</taxon>
        <taxon>Streptomycetaceae</taxon>
        <taxon>Kitasatospora</taxon>
    </lineage>
</organism>
<dbReference type="KEGG" id="kic:KCMC57_64930"/>
<protein>
    <recommendedName>
        <fullName evidence="3">Secreted protein</fullName>
    </recommendedName>
</protein>
<name>A0AB33KFA1_9ACTN</name>
<keyword evidence="1" id="KW-1133">Transmembrane helix</keyword>
<geneLocation type="plasmid" evidence="2">
    <name>pCMC57_01</name>
</geneLocation>